<feature type="region of interest" description="Disordered" evidence="5">
    <location>
        <begin position="243"/>
        <end position="282"/>
    </location>
</feature>
<feature type="signal peptide" evidence="7">
    <location>
        <begin position="1"/>
        <end position="22"/>
    </location>
</feature>
<organism evidence="9 10">
    <name type="scientific">Xenopus tropicalis</name>
    <name type="common">Western clawed frog</name>
    <name type="synonym">Silurana tropicalis</name>
    <dbReference type="NCBI Taxonomy" id="8364"/>
    <lineage>
        <taxon>Eukaryota</taxon>
        <taxon>Metazoa</taxon>
        <taxon>Chordata</taxon>
        <taxon>Craniata</taxon>
        <taxon>Vertebrata</taxon>
        <taxon>Euteleostomi</taxon>
        <taxon>Amphibia</taxon>
        <taxon>Batrachia</taxon>
        <taxon>Anura</taxon>
        <taxon>Pipoidea</taxon>
        <taxon>Pipidae</taxon>
        <taxon>Xenopodinae</taxon>
        <taxon>Xenopus</taxon>
        <taxon>Silurana</taxon>
    </lineage>
</organism>
<evidence type="ECO:0000313" key="11">
    <source>
        <dbReference type="Xenbase" id="XB-GENE-29077075"/>
    </source>
</evidence>
<feature type="compositionally biased region" description="Basic and acidic residues" evidence="5">
    <location>
        <begin position="243"/>
        <end position="259"/>
    </location>
</feature>
<evidence type="ECO:0000256" key="6">
    <source>
        <dbReference type="SAM" id="Phobius"/>
    </source>
</evidence>
<proteinExistence type="predicted"/>
<dbReference type="KEGG" id="xtr:116408726"/>
<dbReference type="InterPro" id="IPR003599">
    <property type="entry name" value="Ig_sub"/>
</dbReference>
<dbReference type="OMA" id="DKVIEWE"/>
<dbReference type="Gene3D" id="2.60.40.10">
    <property type="entry name" value="Immunoglobulins"/>
    <property type="match status" value="2"/>
</dbReference>
<dbReference type="OrthoDB" id="9427418at2759"/>
<sequence>MMLWRCREVVSLLLFVVSIVRCQVTIPKAVNESVTFTLLPYDGATEITWKIGPDKLAEIDETNKPYFYRLGDKAAATFSPGSLTINRLEKKDSGTYTAEVQVGRQTHTQTFQLAVYDAVLEPNVTCTEGEEPNTIDLRCFSPGDGTYQWRNGTRSGSGPVLVLSEQQNHTITKANAYGVVTCVVTNPASSKNRSLPLSSCVKETSSRTHIVIVIVLLVIGIVIGIIAGLWILYKKNKLGMCRPEEEGTKPKGQEGESLRSQDGASTIPEVIVTNTRKLEPDE</sequence>
<dbReference type="SUPFAM" id="SSF48726">
    <property type="entry name" value="Immunoglobulin"/>
    <property type="match status" value="1"/>
</dbReference>
<evidence type="ECO:0000256" key="4">
    <source>
        <dbReference type="ARBA" id="ARBA00023180"/>
    </source>
</evidence>
<evidence type="ECO:0000313" key="9">
    <source>
        <dbReference type="Proteomes" id="UP000008143"/>
    </source>
</evidence>
<name>A0A8J1J330_XENTR</name>
<keyword evidence="6" id="KW-1133">Transmembrane helix</keyword>
<keyword evidence="9" id="KW-1185">Reference proteome</keyword>
<dbReference type="Xenbase" id="XB-GENE-29077075">
    <property type="gene designation" value="cd58"/>
</dbReference>
<dbReference type="PANTHER" id="PTHR12080">
    <property type="entry name" value="SIGNALING LYMPHOCYTIC ACTIVATION MOLECULE"/>
    <property type="match status" value="1"/>
</dbReference>
<keyword evidence="4" id="KW-0325">Glycoprotein</keyword>
<dbReference type="GO" id="GO:0016020">
    <property type="term" value="C:membrane"/>
    <property type="evidence" value="ECO:0007669"/>
    <property type="project" value="UniProtKB-SubCell"/>
</dbReference>
<keyword evidence="3 6" id="KW-0472">Membrane</keyword>
<evidence type="ECO:0000256" key="1">
    <source>
        <dbReference type="ARBA" id="ARBA00004370"/>
    </source>
</evidence>
<evidence type="ECO:0000256" key="3">
    <source>
        <dbReference type="ARBA" id="ARBA00023136"/>
    </source>
</evidence>
<evidence type="ECO:0000313" key="10">
    <source>
        <dbReference type="RefSeq" id="XP_031752258.1"/>
    </source>
</evidence>
<dbReference type="InterPro" id="IPR015631">
    <property type="entry name" value="CD2/SLAM_rcpt"/>
</dbReference>
<dbReference type="InterPro" id="IPR036179">
    <property type="entry name" value="Ig-like_dom_sf"/>
</dbReference>
<evidence type="ECO:0000256" key="5">
    <source>
        <dbReference type="SAM" id="MobiDB-lite"/>
    </source>
</evidence>
<reference evidence="10" key="1">
    <citation type="submission" date="2025-08" db="UniProtKB">
        <authorList>
            <consortium name="RefSeq"/>
        </authorList>
    </citation>
    <scope>IDENTIFICATION</scope>
    <source>
        <strain evidence="10">Nigerian</strain>
        <tissue evidence="10">Liver and blood</tissue>
    </source>
</reference>
<keyword evidence="2 7" id="KW-0732">Signal</keyword>
<evidence type="ECO:0000256" key="2">
    <source>
        <dbReference type="ARBA" id="ARBA00022729"/>
    </source>
</evidence>
<dbReference type="AGR" id="Xenbase:XB-GENE-29077075"/>
<dbReference type="InterPro" id="IPR013783">
    <property type="entry name" value="Ig-like_fold"/>
</dbReference>
<dbReference type="AlphaFoldDB" id="A0A8J1J330"/>
<dbReference type="PANTHER" id="PTHR12080:SF127">
    <property type="entry name" value="LYMPHOCYTE FUNCTION-ASSOCIATED ANTIGEN 3"/>
    <property type="match status" value="1"/>
</dbReference>
<feature type="domain" description="Immunoglobulin" evidence="8">
    <location>
        <begin position="23"/>
        <end position="116"/>
    </location>
</feature>
<protein>
    <submittedName>
        <fullName evidence="10">Lymphocyte function-associated antigen 3</fullName>
    </submittedName>
</protein>
<dbReference type="GeneID" id="116408726"/>
<dbReference type="Proteomes" id="UP000008143">
    <property type="component" value="Chromosome 2"/>
</dbReference>
<dbReference type="RefSeq" id="XP_031752258.1">
    <property type="nucleotide sequence ID" value="XM_031896398.1"/>
</dbReference>
<keyword evidence="6" id="KW-0812">Transmembrane</keyword>
<evidence type="ECO:0000259" key="8">
    <source>
        <dbReference type="SMART" id="SM00409"/>
    </source>
</evidence>
<gene>
    <name evidence="10 11" type="primary">cd58</name>
</gene>
<dbReference type="CTD" id="965"/>
<dbReference type="SMART" id="SM00409">
    <property type="entry name" value="IG"/>
    <property type="match status" value="1"/>
</dbReference>
<comment type="subcellular location">
    <subcellularLocation>
        <location evidence="1">Membrane</location>
    </subcellularLocation>
</comment>
<accession>A0A8J1J330</accession>
<feature type="transmembrane region" description="Helical" evidence="6">
    <location>
        <begin position="210"/>
        <end position="233"/>
    </location>
</feature>
<evidence type="ECO:0000256" key="7">
    <source>
        <dbReference type="SAM" id="SignalP"/>
    </source>
</evidence>
<feature type="chain" id="PRO_5035178253" evidence="7">
    <location>
        <begin position="23"/>
        <end position="282"/>
    </location>
</feature>
<dbReference type="GO" id="GO:0006955">
    <property type="term" value="P:immune response"/>
    <property type="evidence" value="ECO:0000318"/>
    <property type="project" value="GO_Central"/>
</dbReference>